<organism evidence="1">
    <name type="scientific">Ophidiomyces ophidiicola</name>
    <dbReference type="NCBI Taxonomy" id="1387563"/>
    <lineage>
        <taxon>Eukaryota</taxon>
        <taxon>Fungi</taxon>
        <taxon>Dikarya</taxon>
        <taxon>Ascomycota</taxon>
        <taxon>Pezizomycotina</taxon>
        <taxon>Eurotiomycetes</taxon>
        <taxon>Eurotiomycetidae</taxon>
        <taxon>Onygenales</taxon>
        <taxon>Onygenaceae</taxon>
        <taxon>Ophidiomyces</taxon>
    </lineage>
</organism>
<evidence type="ECO:0000313" key="1">
    <source>
        <dbReference type="EMBL" id="KAI2391797.1"/>
    </source>
</evidence>
<name>A0ACB8V371_9EURO</name>
<proteinExistence type="predicted"/>
<dbReference type="EMBL" id="JALBCA010000010">
    <property type="protein sequence ID" value="KAI2391797.1"/>
    <property type="molecule type" value="Genomic_DNA"/>
</dbReference>
<sequence>MPEKPLPLADEWDDADSYVTSLLSFATSSVLWSNLCGGVHILDFLTRQPDLYTTVVPPDWRDFFDQHDIGNILDLLLREDITQLRGNSHDDAEIVHTWQNGPKPPPSLVEYIHDIRRHSLRRQFTTKDGRLPESLPRSIAVGMKPKKRHEVEHFSRYVASLTEDISKTRGEAISHIVDFGSGLNYLGRTLASSPYNKDIIAVERRQNNIVSARGKDVQAKLAKKVIVMRNKKEHKARLNGSRNEPDLDTELATAATGDFQEEMTTIVDIVKETSALPDSQACGQPLNGCVHYVEHEIQDGYLEPIIRHIIEPSEPIAGDDIQGPAIMQTTGDADLSENGSSPSISSSRVMVVSLHSCGNLVHHGIRSLVMNPSVVAIAMVGCCYNLMTERLGPMTYKLPVLRSLHPRLEKTSKAYDPHGFPMSKHMEQYSYDTGNGIRLNITSRMMAVQAPYNWGPEESDAFFTRHFYRALLQRILVDFEVVSVPGSVQDSTSDMCDTPGTALIVGSLRKAAFTSFPAYAHAAIAKLIRDPHYGESIQEKLAGISDDTLNGYAERYHHAKKKLSISWTLMAFSAGVAESIIVTDRWLFLREQKEVEDAWVEPVFEYAHSPRNLVVVGIKK</sequence>
<gene>
    <name evidence="1" type="ORF">LOY88_001024</name>
</gene>
<accession>A0ACB8V371</accession>
<comment type="caution">
    <text evidence="1">The sequence shown here is derived from an EMBL/GenBank/DDBJ whole genome shotgun (WGS) entry which is preliminary data.</text>
</comment>
<reference evidence="1" key="1">
    <citation type="journal article" date="2022" name="bioRxiv">
        <title>Population genetic analysis of Ophidiomyces ophidiicola, the causative agent of snake fungal disease, indicates recent introductions to the USA.</title>
        <authorList>
            <person name="Ladner J.T."/>
            <person name="Palmer J.M."/>
            <person name="Ettinger C.L."/>
            <person name="Stajich J.E."/>
            <person name="Farrell T.M."/>
            <person name="Glorioso B.M."/>
            <person name="Lawson B."/>
            <person name="Price S.J."/>
            <person name="Stengle A.G."/>
            <person name="Grear D.A."/>
            <person name="Lorch J.M."/>
        </authorList>
    </citation>
    <scope>NUCLEOTIDE SEQUENCE</scope>
    <source>
        <strain evidence="1">NWHC 24266-5</strain>
    </source>
</reference>
<protein>
    <submittedName>
        <fullName evidence="1">Uncharacterized protein</fullName>
    </submittedName>
</protein>